<dbReference type="InterPro" id="IPR002182">
    <property type="entry name" value="NB-ARC"/>
</dbReference>
<dbReference type="AlphaFoldDB" id="A0AAV6X635"/>
<keyword evidence="3" id="KW-0547">Nucleotide-binding</keyword>
<evidence type="ECO:0000256" key="2">
    <source>
        <dbReference type="ARBA" id="ARBA00022737"/>
    </source>
</evidence>
<dbReference type="InterPro" id="IPR042197">
    <property type="entry name" value="Apaf_helical"/>
</dbReference>
<dbReference type="GO" id="GO:0051707">
    <property type="term" value="P:response to other organism"/>
    <property type="evidence" value="ECO:0007669"/>
    <property type="project" value="UniProtKB-ARBA"/>
</dbReference>
<organism evidence="9 10">
    <name type="scientific">Buddleja alternifolia</name>
    <dbReference type="NCBI Taxonomy" id="168488"/>
    <lineage>
        <taxon>Eukaryota</taxon>
        <taxon>Viridiplantae</taxon>
        <taxon>Streptophyta</taxon>
        <taxon>Embryophyta</taxon>
        <taxon>Tracheophyta</taxon>
        <taxon>Spermatophyta</taxon>
        <taxon>Magnoliopsida</taxon>
        <taxon>eudicotyledons</taxon>
        <taxon>Gunneridae</taxon>
        <taxon>Pentapetalae</taxon>
        <taxon>asterids</taxon>
        <taxon>lamiids</taxon>
        <taxon>Lamiales</taxon>
        <taxon>Scrophulariaceae</taxon>
        <taxon>Buddlejeae</taxon>
        <taxon>Buddleja</taxon>
    </lineage>
</organism>
<comment type="caution">
    <text evidence="9">The sequence shown here is derived from an EMBL/GenBank/DDBJ whole genome shotgun (WGS) entry which is preliminary data.</text>
</comment>
<dbReference type="GO" id="GO:0006952">
    <property type="term" value="P:defense response"/>
    <property type="evidence" value="ECO:0007669"/>
    <property type="project" value="UniProtKB-KW"/>
</dbReference>
<dbReference type="EMBL" id="WHWC01000010">
    <property type="protein sequence ID" value="KAG8375574.1"/>
    <property type="molecule type" value="Genomic_DNA"/>
</dbReference>
<feature type="domain" description="Disease resistance N-terminal" evidence="7">
    <location>
        <begin position="6"/>
        <end position="90"/>
    </location>
</feature>
<dbReference type="InterPro" id="IPR055414">
    <property type="entry name" value="LRR_R13L4/SHOC2-like"/>
</dbReference>
<dbReference type="PROSITE" id="PS51450">
    <property type="entry name" value="LRR"/>
    <property type="match status" value="1"/>
</dbReference>
<dbReference type="Gene3D" id="1.10.8.430">
    <property type="entry name" value="Helical domain of apoptotic protease-activating factors"/>
    <property type="match status" value="1"/>
</dbReference>
<dbReference type="GO" id="GO:0005524">
    <property type="term" value="F:ATP binding"/>
    <property type="evidence" value="ECO:0007669"/>
    <property type="project" value="UniProtKB-KW"/>
</dbReference>
<sequence>MVDATVSMLLQRLAPMIENKVREEACMLINFNSNNETKNLFSKLKIIQQLLQDAERKRVMDPKVKSWLQKFQDISYEIEDVLDEEDLRNFNLKFEESEDIARSSFDSWKKVSSFLESLCLYFKQVVERQRILRKFSKINKRLNSIAEENEDEFKFIPNVSRDSHDFKRVVSTSFVDVSEVRGRDYETSILVSKLLGENGNGGSENGIKILSIVGAGGIGKTTLAQFAFNDKRVKNHFQHKIWVCVSHPFDEIKICKAILESLNKITPNLSQFETLLQCIKTAISGKKVLLVLDDVWTDDDTMWKPLKIALANCSSSSRILVTTRKGNVAEIMGSTSSEIQQVHPLSDSDCWLLLSQRAFSERTGEESEVLKRIGREIVKKCKGLPLAAKIVGSLLHYKRSVKEWENVLEIALWEQRERNEVFYQNAHHLNICEPDASMSAVSICHPEKLRSLLCTKKIPQDLIGRLKRVRSLSLQNCDLQEMQSEICNLIHLRCLDLSCNPIQELPEEICYLYKLQTLGVEFCHNLKGLPKGIHRLKKLRHLLNLETPSKFEFLRGFEELTDLQTLNQFYVTKECNNLVILKNSNQLQGSLRICITGLDEEDHIVEAEKANLKDKKFLSEFQLHCAGKIKFEVIEALQPPPNLQILEFAGLYLPKWITTLTNVRKLTIKSNKFANLAVYREMGGFTSLPPLGKLPFLEQLNLEDMCGMGKLGNEFLGTNVPGLGAVFPKLKRLSLMWCTELTEWEDISKEEEDNTEKLIMPSLEHLLVLDCMELEALPHRLLRKASSLEYLNIMGSTHLLERYDREGGEDWDKVSHIPQVSTSDFWNADPNIRL</sequence>
<keyword evidence="5" id="KW-0067">ATP-binding</keyword>
<dbReference type="GO" id="GO:0043531">
    <property type="term" value="F:ADP binding"/>
    <property type="evidence" value="ECO:0007669"/>
    <property type="project" value="InterPro"/>
</dbReference>
<keyword evidence="10" id="KW-1185">Reference proteome</keyword>
<dbReference type="Pfam" id="PF18052">
    <property type="entry name" value="Rx_N"/>
    <property type="match status" value="1"/>
</dbReference>
<reference evidence="9" key="1">
    <citation type="submission" date="2019-10" db="EMBL/GenBank/DDBJ databases">
        <authorList>
            <person name="Zhang R."/>
            <person name="Pan Y."/>
            <person name="Wang J."/>
            <person name="Ma R."/>
            <person name="Yu S."/>
        </authorList>
    </citation>
    <scope>NUCLEOTIDE SEQUENCE</scope>
    <source>
        <strain evidence="9">LA-IB0</strain>
        <tissue evidence="9">Leaf</tissue>
    </source>
</reference>
<evidence type="ECO:0000259" key="6">
    <source>
        <dbReference type="Pfam" id="PF00931"/>
    </source>
</evidence>
<dbReference type="Pfam" id="PF00931">
    <property type="entry name" value="NB-ARC"/>
    <property type="match status" value="1"/>
</dbReference>
<gene>
    <name evidence="9" type="ORF">BUALT_Bualt10G0114700</name>
</gene>
<evidence type="ECO:0000259" key="8">
    <source>
        <dbReference type="Pfam" id="PF23598"/>
    </source>
</evidence>
<feature type="domain" description="NB-ARC" evidence="6">
    <location>
        <begin position="204"/>
        <end position="362"/>
    </location>
</feature>
<dbReference type="InterPro" id="IPR027417">
    <property type="entry name" value="P-loop_NTPase"/>
</dbReference>
<dbReference type="PANTHER" id="PTHR36766">
    <property type="entry name" value="PLANT BROAD-SPECTRUM MILDEW RESISTANCE PROTEIN RPW8"/>
    <property type="match status" value="1"/>
</dbReference>
<dbReference type="Gene3D" id="3.80.10.10">
    <property type="entry name" value="Ribonuclease Inhibitor"/>
    <property type="match status" value="1"/>
</dbReference>
<dbReference type="InterPro" id="IPR032675">
    <property type="entry name" value="LRR_dom_sf"/>
</dbReference>
<keyword evidence="4" id="KW-0611">Plant defense</keyword>
<accession>A0AAV6X635</accession>
<dbReference type="PANTHER" id="PTHR36766:SF40">
    <property type="entry name" value="DISEASE RESISTANCE PROTEIN RGA3"/>
    <property type="match status" value="1"/>
</dbReference>
<dbReference type="Proteomes" id="UP000826271">
    <property type="component" value="Unassembled WGS sequence"/>
</dbReference>
<protein>
    <submittedName>
        <fullName evidence="9">Uncharacterized protein</fullName>
    </submittedName>
</protein>
<dbReference type="PRINTS" id="PR00364">
    <property type="entry name" value="DISEASERSIST"/>
</dbReference>
<evidence type="ECO:0000259" key="7">
    <source>
        <dbReference type="Pfam" id="PF18052"/>
    </source>
</evidence>
<dbReference type="InterPro" id="IPR041118">
    <property type="entry name" value="Rx_N"/>
</dbReference>
<evidence type="ECO:0000256" key="3">
    <source>
        <dbReference type="ARBA" id="ARBA00022741"/>
    </source>
</evidence>
<evidence type="ECO:0000256" key="5">
    <source>
        <dbReference type="ARBA" id="ARBA00022840"/>
    </source>
</evidence>
<dbReference type="SUPFAM" id="SSF52540">
    <property type="entry name" value="P-loop containing nucleoside triphosphate hydrolases"/>
    <property type="match status" value="1"/>
</dbReference>
<keyword evidence="2" id="KW-0677">Repeat</keyword>
<evidence type="ECO:0000256" key="4">
    <source>
        <dbReference type="ARBA" id="ARBA00022821"/>
    </source>
</evidence>
<dbReference type="InterPro" id="IPR001611">
    <property type="entry name" value="Leu-rich_rpt"/>
</dbReference>
<evidence type="ECO:0000256" key="1">
    <source>
        <dbReference type="ARBA" id="ARBA00022614"/>
    </source>
</evidence>
<evidence type="ECO:0000313" key="10">
    <source>
        <dbReference type="Proteomes" id="UP000826271"/>
    </source>
</evidence>
<keyword evidence="1" id="KW-0433">Leucine-rich repeat</keyword>
<proteinExistence type="predicted"/>
<name>A0AAV6X635_9LAMI</name>
<dbReference type="Gene3D" id="1.20.5.4130">
    <property type="match status" value="1"/>
</dbReference>
<dbReference type="Gene3D" id="3.40.50.300">
    <property type="entry name" value="P-loop containing nucleotide triphosphate hydrolases"/>
    <property type="match status" value="1"/>
</dbReference>
<evidence type="ECO:0000313" key="9">
    <source>
        <dbReference type="EMBL" id="KAG8375574.1"/>
    </source>
</evidence>
<dbReference type="SUPFAM" id="SSF52058">
    <property type="entry name" value="L domain-like"/>
    <property type="match status" value="1"/>
</dbReference>
<feature type="domain" description="Disease resistance R13L4/SHOC-2-like LRR" evidence="8">
    <location>
        <begin position="449"/>
        <end position="766"/>
    </location>
</feature>
<dbReference type="Pfam" id="PF23598">
    <property type="entry name" value="LRR_14"/>
    <property type="match status" value="1"/>
</dbReference>